<feature type="compositionally biased region" description="Basic residues" evidence="1">
    <location>
        <begin position="150"/>
        <end position="162"/>
    </location>
</feature>
<protein>
    <recommendedName>
        <fullName evidence="2">Bacteriophage T5 Orf172 DNA-binding domain-containing protein</fullName>
    </recommendedName>
</protein>
<feature type="compositionally biased region" description="Low complexity" evidence="1">
    <location>
        <begin position="451"/>
        <end position="460"/>
    </location>
</feature>
<dbReference type="InterPro" id="IPR053006">
    <property type="entry name" value="Meiosis_regulatory"/>
</dbReference>
<dbReference type="InterPro" id="IPR018306">
    <property type="entry name" value="Phage_T5_Orf172_DNA-bd"/>
</dbReference>
<reference evidence="3" key="1">
    <citation type="submission" date="2023-07" db="EMBL/GenBank/DDBJ databases">
        <title>Black Yeasts Isolated from many extreme environments.</title>
        <authorList>
            <person name="Coleine C."/>
            <person name="Stajich J.E."/>
            <person name="Selbmann L."/>
        </authorList>
    </citation>
    <scope>NUCLEOTIDE SEQUENCE</scope>
    <source>
        <strain evidence="3">CCFEE 5485</strain>
    </source>
</reference>
<proteinExistence type="predicted"/>
<feature type="compositionally biased region" description="Basic and acidic residues" evidence="1">
    <location>
        <begin position="165"/>
        <end position="186"/>
    </location>
</feature>
<organism evidence="3 4">
    <name type="scientific">Recurvomyces mirabilis</name>
    <dbReference type="NCBI Taxonomy" id="574656"/>
    <lineage>
        <taxon>Eukaryota</taxon>
        <taxon>Fungi</taxon>
        <taxon>Dikarya</taxon>
        <taxon>Ascomycota</taxon>
        <taxon>Pezizomycotina</taxon>
        <taxon>Dothideomycetes</taxon>
        <taxon>Dothideomycetidae</taxon>
        <taxon>Mycosphaerellales</taxon>
        <taxon>Teratosphaeriaceae</taxon>
        <taxon>Recurvomyces</taxon>
    </lineage>
</organism>
<feature type="domain" description="Bacteriophage T5 Orf172 DNA-binding" evidence="2">
    <location>
        <begin position="391"/>
        <end position="537"/>
    </location>
</feature>
<feature type="compositionally biased region" description="Polar residues" evidence="1">
    <location>
        <begin position="1"/>
        <end position="11"/>
    </location>
</feature>
<sequence>MPPFGTTTITKTPEALLGRNDSKNPGTTCKGLTSSGRQCRRALAASPKASLLSHRRKDSALGGVVAIVHDKDGGVEEAGFYCWQHKGQAEEEEGVGGGGGNSGNAGKDGRDERGGRGGRKVVELRERSSIDTMVQRLGLDAASISEAGVGRRKERKKTRTPRPPRATDARDYAARPDREKVDGRTGVEGKPAITRRKEKKVGFWASLCCMGGSRGRGAGTEEDYVEVVRHKKRVDGSRPSNLASAAPIPTSHRPSSTFVPPRKPIQSPLTRPSPPATPGRSSNAQTTNLLALIPATLSPQTTSALLAELIKPIPPHDEEGYIYIFWLTPETKAAPGAETARSLLSSSPLPPQTHIDSRGSSIGRGRRISDVLTEYSFDGSSEAETKGKGDGKKTIMLKIGRANNVTRRMNEWQRQCGYALNLVRWYPYVSSSAASAGVSASPPRRDPQPSPSQYQQQVVYPDLTRPPPLINTASRRQSDNVNVNGNVVRKVPFVKKVERLIQLELQEQQVLRRCGVCGKEHTEWFEVEASRAGVRAVDGCVRRWVEWGEKVAAGG</sequence>
<feature type="region of interest" description="Disordered" evidence="1">
    <location>
        <begin position="342"/>
        <end position="363"/>
    </location>
</feature>
<gene>
    <name evidence="3" type="ORF">LTR78_003660</name>
</gene>
<evidence type="ECO:0000259" key="2">
    <source>
        <dbReference type="SMART" id="SM00974"/>
    </source>
</evidence>
<feature type="region of interest" description="Disordered" evidence="1">
    <location>
        <begin position="145"/>
        <end position="186"/>
    </location>
</feature>
<keyword evidence="4" id="KW-1185">Reference proteome</keyword>
<feature type="compositionally biased region" description="Polar residues" evidence="1">
    <location>
        <begin position="23"/>
        <end position="36"/>
    </location>
</feature>
<dbReference type="PANTHER" id="PTHR28094:SF2">
    <property type="entry name" value="BACTERIOPHAGE T5 ORF172 DNA-BINDING DOMAIN-CONTAINING PROTEIN"/>
    <property type="match status" value="1"/>
</dbReference>
<dbReference type="Pfam" id="PF10544">
    <property type="entry name" value="T5orf172"/>
    <property type="match status" value="1"/>
</dbReference>
<dbReference type="SMART" id="SM00974">
    <property type="entry name" value="T5orf172"/>
    <property type="match status" value="1"/>
</dbReference>
<feature type="region of interest" description="Disordered" evidence="1">
    <location>
        <begin position="1"/>
        <end position="36"/>
    </location>
</feature>
<dbReference type="EMBL" id="JAUTXT010000010">
    <property type="protein sequence ID" value="KAK3676384.1"/>
    <property type="molecule type" value="Genomic_DNA"/>
</dbReference>
<comment type="caution">
    <text evidence="3">The sequence shown here is derived from an EMBL/GenBank/DDBJ whole genome shotgun (WGS) entry which is preliminary data.</text>
</comment>
<evidence type="ECO:0000313" key="4">
    <source>
        <dbReference type="Proteomes" id="UP001274830"/>
    </source>
</evidence>
<dbReference type="Proteomes" id="UP001274830">
    <property type="component" value="Unassembled WGS sequence"/>
</dbReference>
<accession>A0AAE0WRN0</accession>
<feature type="region of interest" description="Disordered" evidence="1">
    <location>
        <begin position="232"/>
        <end position="283"/>
    </location>
</feature>
<dbReference type="AlphaFoldDB" id="A0AAE0WRN0"/>
<evidence type="ECO:0000256" key="1">
    <source>
        <dbReference type="SAM" id="MobiDB-lite"/>
    </source>
</evidence>
<name>A0AAE0WRN0_9PEZI</name>
<feature type="region of interest" description="Disordered" evidence="1">
    <location>
        <begin position="436"/>
        <end position="460"/>
    </location>
</feature>
<feature type="region of interest" description="Disordered" evidence="1">
    <location>
        <begin position="89"/>
        <end position="127"/>
    </location>
</feature>
<evidence type="ECO:0000313" key="3">
    <source>
        <dbReference type="EMBL" id="KAK3676384.1"/>
    </source>
</evidence>
<feature type="compositionally biased region" description="Basic and acidic residues" evidence="1">
    <location>
        <begin position="107"/>
        <end position="127"/>
    </location>
</feature>
<dbReference type="PANTHER" id="PTHR28094">
    <property type="entry name" value="MEIOTICALLY UP-REGULATED GENE 113 PROTEIN"/>
    <property type="match status" value="1"/>
</dbReference>